<evidence type="ECO:0000313" key="2">
    <source>
        <dbReference type="Proteomes" id="UP000019249"/>
    </source>
</evidence>
<dbReference type="RefSeq" id="WP_036098668.1">
    <property type="nucleotide sequence ID" value="NZ_AODF01000073.1"/>
</dbReference>
<reference evidence="1 2" key="1">
    <citation type="journal article" date="2014" name="Int. J. Syst. Evol. Microbiol.">
        <title>Listeria floridensis sp. nov., Listeria aquatica sp. nov., Listeria cornellensis sp. nov., Listeria riparia sp. nov. and Listeria grandensis sp. nov., from agricultural and natural environments.</title>
        <authorList>
            <person name="den Bakker H.C."/>
            <person name="Warchocki S."/>
            <person name="Wright E.M."/>
            <person name="Allred A.F."/>
            <person name="Ahlstrom C."/>
            <person name="Manuel C.S."/>
            <person name="Stasiewicz M.J."/>
            <person name="Burrell A."/>
            <person name="Roof S."/>
            <person name="Strawn L."/>
            <person name="Fortes E.D."/>
            <person name="Nightingale K.K."/>
            <person name="Kephart D."/>
            <person name="Wiedmann M."/>
        </authorList>
    </citation>
    <scope>NUCLEOTIDE SEQUENCE [LARGE SCALE GENOMIC DNA]</scope>
    <source>
        <strain evidence="1 2">FSL S10-1187</strain>
    </source>
</reference>
<comment type="caution">
    <text evidence="1">The sequence shown here is derived from an EMBL/GenBank/DDBJ whole genome shotgun (WGS) entry which is preliminary data.</text>
</comment>
<gene>
    <name evidence="1" type="ORF">MFLO_15860</name>
</gene>
<keyword evidence="2" id="KW-1185">Reference proteome</keyword>
<dbReference type="Proteomes" id="UP000019249">
    <property type="component" value="Unassembled WGS sequence"/>
</dbReference>
<proteinExistence type="predicted"/>
<evidence type="ECO:0000313" key="1">
    <source>
        <dbReference type="EMBL" id="EUJ23490.1"/>
    </source>
</evidence>
<dbReference type="EMBL" id="AODF01000073">
    <property type="protein sequence ID" value="EUJ23490.1"/>
    <property type="molecule type" value="Genomic_DNA"/>
</dbReference>
<sequence>MNKLPVELVIYLLICQKRGFMLEDSMAQLVKAADGDDYYLVDILSKDENFFKEDFANDIQKLAEKWGSSELLKLYHELKNTEKMAEMEE</sequence>
<accession>A0ABN0RB69</accession>
<organism evidence="1 2">
    <name type="scientific">Listeria floridensis FSL S10-1187</name>
    <dbReference type="NCBI Taxonomy" id="1265817"/>
    <lineage>
        <taxon>Bacteria</taxon>
        <taxon>Bacillati</taxon>
        <taxon>Bacillota</taxon>
        <taxon>Bacilli</taxon>
        <taxon>Bacillales</taxon>
        <taxon>Listeriaceae</taxon>
        <taxon>Listeria</taxon>
    </lineage>
</organism>
<protein>
    <submittedName>
        <fullName evidence="1">Uncharacterized protein</fullName>
    </submittedName>
</protein>
<name>A0ABN0RB69_9LIST</name>